<dbReference type="Proteomes" id="UP000800200">
    <property type="component" value="Unassembled WGS sequence"/>
</dbReference>
<gene>
    <name evidence="1" type="ORF">K469DRAFT_707471</name>
</gene>
<dbReference type="Gene3D" id="3.40.50.300">
    <property type="entry name" value="P-loop containing nucleotide triphosphate hydrolases"/>
    <property type="match status" value="1"/>
</dbReference>
<organism evidence="1 2">
    <name type="scientific">Zopfia rhizophila CBS 207.26</name>
    <dbReference type="NCBI Taxonomy" id="1314779"/>
    <lineage>
        <taxon>Eukaryota</taxon>
        <taxon>Fungi</taxon>
        <taxon>Dikarya</taxon>
        <taxon>Ascomycota</taxon>
        <taxon>Pezizomycotina</taxon>
        <taxon>Dothideomycetes</taxon>
        <taxon>Dothideomycetes incertae sedis</taxon>
        <taxon>Zopfiaceae</taxon>
        <taxon>Zopfia</taxon>
    </lineage>
</organism>
<dbReference type="SUPFAM" id="SSF52540">
    <property type="entry name" value="P-loop containing nucleoside triphosphate hydrolases"/>
    <property type="match status" value="1"/>
</dbReference>
<evidence type="ECO:0000313" key="2">
    <source>
        <dbReference type="Proteomes" id="UP000800200"/>
    </source>
</evidence>
<accession>A0A6A6E1G8</accession>
<protein>
    <recommendedName>
        <fullName evidence="3">P-loop containing nucleoside triphosphate hydrolase protein</fullName>
    </recommendedName>
</protein>
<evidence type="ECO:0000313" key="1">
    <source>
        <dbReference type="EMBL" id="KAF2185797.1"/>
    </source>
</evidence>
<keyword evidence="2" id="KW-1185">Reference proteome</keyword>
<dbReference type="EMBL" id="ML994632">
    <property type="protein sequence ID" value="KAF2185797.1"/>
    <property type="molecule type" value="Genomic_DNA"/>
</dbReference>
<evidence type="ECO:0008006" key="3">
    <source>
        <dbReference type="Google" id="ProtNLM"/>
    </source>
</evidence>
<proteinExistence type="predicted"/>
<dbReference type="InterPro" id="IPR027417">
    <property type="entry name" value="P-loop_NTPase"/>
</dbReference>
<dbReference type="AlphaFoldDB" id="A0A6A6E1G8"/>
<sequence length="221" mass="25220">MSAPEDVRQAKPSMPLIVFSGYPGVGKYSVAIALRDRIPDSRFFDNHLLIDPVAALLEREDEGYQDFRRALRVPVLEELAKNNCLRQRTIITTHYQQVKRKGRPVDSHEFMRSAVKGDRPFVSIILDCEEEENIRRLVSRPKSAKTKLTDPEVLLDLRNKHVLYSFDADEEVVPKIAGELRLNVEHISAEEAADKIMEFLNGKSIPLSPEKKEEAIRQSSL</sequence>
<reference evidence="1" key="1">
    <citation type="journal article" date="2020" name="Stud. Mycol.">
        <title>101 Dothideomycetes genomes: a test case for predicting lifestyles and emergence of pathogens.</title>
        <authorList>
            <person name="Haridas S."/>
            <person name="Albert R."/>
            <person name="Binder M."/>
            <person name="Bloem J."/>
            <person name="Labutti K."/>
            <person name="Salamov A."/>
            <person name="Andreopoulos B."/>
            <person name="Baker S."/>
            <person name="Barry K."/>
            <person name="Bills G."/>
            <person name="Bluhm B."/>
            <person name="Cannon C."/>
            <person name="Castanera R."/>
            <person name="Culley D."/>
            <person name="Daum C."/>
            <person name="Ezra D."/>
            <person name="Gonzalez J."/>
            <person name="Henrissat B."/>
            <person name="Kuo A."/>
            <person name="Liang C."/>
            <person name="Lipzen A."/>
            <person name="Lutzoni F."/>
            <person name="Magnuson J."/>
            <person name="Mondo S."/>
            <person name="Nolan M."/>
            <person name="Ohm R."/>
            <person name="Pangilinan J."/>
            <person name="Park H.-J."/>
            <person name="Ramirez L."/>
            <person name="Alfaro M."/>
            <person name="Sun H."/>
            <person name="Tritt A."/>
            <person name="Yoshinaga Y."/>
            <person name="Zwiers L.-H."/>
            <person name="Turgeon B."/>
            <person name="Goodwin S."/>
            <person name="Spatafora J."/>
            <person name="Crous P."/>
            <person name="Grigoriev I."/>
        </authorList>
    </citation>
    <scope>NUCLEOTIDE SEQUENCE</scope>
    <source>
        <strain evidence="1">CBS 207.26</strain>
    </source>
</reference>
<dbReference type="OrthoDB" id="5426988at2759"/>
<name>A0A6A6E1G8_9PEZI</name>